<keyword evidence="14" id="KW-1185">Reference proteome</keyword>
<dbReference type="SFLD" id="SFLDS00005">
    <property type="entry name" value="Isoprenoid_Synthase_Type_I"/>
    <property type="match status" value="1"/>
</dbReference>
<dbReference type="GO" id="GO:0005737">
    <property type="term" value="C:cytoplasm"/>
    <property type="evidence" value="ECO:0007669"/>
    <property type="project" value="UniProtKB-ARBA"/>
</dbReference>
<dbReference type="InterPro" id="IPR033749">
    <property type="entry name" value="Polyprenyl_synt_CS"/>
</dbReference>
<comment type="similarity">
    <text evidence="2 12">Belongs to the FPP/GGPP synthase family.</text>
</comment>
<evidence type="ECO:0000256" key="9">
    <source>
        <dbReference type="ARBA" id="ARBA00032380"/>
    </source>
</evidence>
<keyword evidence="8" id="KW-0414">Isoprene biosynthesis</keyword>
<evidence type="ECO:0000256" key="11">
    <source>
        <dbReference type="ARBA" id="ARBA00049399"/>
    </source>
</evidence>
<evidence type="ECO:0000313" key="14">
    <source>
        <dbReference type="Proteomes" id="UP000275076"/>
    </source>
</evidence>
<dbReference type="InterPro" id="IPR008949">
    <property type="entry name" value="Isoprenoid_synthase_dom_sf"/>
</dbReference>
<keyword evidence="6" id="KW-0479">Metal-binding</keyword>
<dbReference type="PROSITE" id="PS00444">
    <property type="entry name" value="POLYPRENYL_SYNTHASE_2"/>
    <property type="match status" value="1"/>
</dbReference>
<evidence type="ECO:0000256" key="6">
    <source>
        <dbReference type="ARBA" id="ARBA00022723"/>
    </source>
</evidence>
<reference evidence="13 14" key="1">
    <citation type="submission" date="2018-10" db="EMBL/GenBank/DDBJ databases">
        <title>Draft genome sequence of Bacillus salarius IM0101, isolated from a hypersaline soil in Inner Mongolia, China.</title>
        <authorList>
            <person name="Yamprayoonswat W."/>
            <person name="Boonvisut S."/>
            <person name="Jumpathong W."/>
            <person name="Sittihan S."/>
            <person name="Ruangsuj P."/>
            <person name="Wanthongcharoen S."/>
            <person name="Thongpramul N."/>
            <person name="Pimmason S."/>
            <person name="Yu B."/>
            <person name="Yasawong M."/>
        </authorList>
    </citation>
    <scope>NUCLEOTIDE SEQUENCE [LARGE SCALE GENOMIC DNA]</scope>
    <source>
        <strain evidence="13 14">IM0101</strain>
    </source>
</reference>
<keyword evidence="7" id="KW-0460">Magnesium</keyword>
<dbReference type="InterPro" id="IPR053378">
    <property type="entry name" value="Prenyl_diphosphate_synthase"/>
</dbReference>
<dbReference type="CDD" id="cd00685">
    <property type="entry name" value="Trans_IPPS_HT"/>
    <property type="match status" value="1"/>
</dbReference>
<dbReference type="PANTHER" id="PTHR43281:SF1">
    <property type="entry name" value="FARNESYL DIPHOSPHATE SYNTHASE"/>
    <property type="match status" value="1"/>
</dbReference>
<dbReference type="FunFam" id="1.10.600.10:FF:000001">
    <property type="entry name" value="Geranylgeranyl diphosphate synthase"/>
    <property type="match status" value="1"/>
</dbReference>
<dbReference type="InterPro" id="IPR000092">
    <property type="entry name" value="Polyprenyl_synt"/>
</dbReference>
<dbReference type="RefSeq" id="WP_125557381.1">
    <property type="nucleotide sequence ID" value="NZ_RBVX01000018.1"/>
</dbReference>
<evidence type="ECO:0000256" key="4">
    <source>
        <dbReference type="ARBA" id="ARBA00015100"/>
    </source>
</evidence>
<evidence type="ECO:0000313" key="13">
    <source>
        <dbReference type="EMBL" id="RSL31988.1"/>
    </source>
</evidence>
<dbReference type="AlphaFoldDB" id="A0A3R9P3E5"/>
<evidence type="ECO:0000256" key="8">
    <source>
        <dbReference type="ARBA" id="ARBA00023229"/>
    </source>
</evidence>
<comment type="catalytic activity">
    <reaction evidence="11">
        <text>isopentenyl diphosphate + (2E)-geranyl diphosphate = (2E,6E)-farnesyl diphosphate + diphosphate</text>
        <dbReference type="Rhea" id="RHEA:19361"/>
        <dbReference type="ChEBI" id="CHEBI:33019"/>
        <dbReference type="ChEBI" id="CHEBI:58057"/>
        <dbReference type="ChEBI" id="CHEBI:128769"/>
        <dbReference type="ChEBI" id="CHEBI:175763"/>
        <dbReference type="EC" id="2.5.1.10"/>
    </reaction>
</comment>
<comment type="cofactor">
    <cofactor evidence="1">
        <name>Mg(2+)</name>
        <dbReference type="ChEBI" id="CHEBI:18420"/>
    </cofactor>
</comment>
<name>A0A3R9P3E5_9BACI</name>
<dbReference type="PANTHER" id="PTHR43281">
    <property type="entry name" value="FARNESYL DIPHOSPHATE SYNTHASE"/>
    <property type="match status" value="1"/>
</dbReference>
<dbReference type="Gene3D" id="1.10.600.10">
    <property type="entry name" value="Farnesyl Diphosphate Synthase"/>
    <property type="match status" value="1"/>
</dbReference>
<dbReference type="Pfam" id="PF00348">
    <property type="entry name" value="polyprenyl_synt"/>
    <property type="match status" value="1"/>
</dbReference>
<keyword evidence="5 12" id="KW-0808">Transferase</keyword>
<protein>
    <recommendedName>
        <fullName evidence="4">Farnesyl diphosphate synthase</fullName>
        <ecNumber evidence="3">2.5.1.10</ecNumber>
    </recommendedName>
    <alternativeName>
        <fullName evidence="10">(2E,6E)-farnesyl diphosphate synthase</fullName>
    </alternativeName>
    <alternativeName>
        <fullName evidence="9">Geranyltranstransferase</fullName>
    </alternativeName>
</protein>
<evidence type="ECO:0000256" key="10">
    <source>
        <dbReference type="ARBA" id="ARBA00032873"/>
    </source>
</evidence>
<dbReference type="GO" id="GO:0004337">
    <property type="term" value="F:(2E,6E)-farnesyl diphosphate synthase activity"/>
    <property type="evidence" value="ECO:0007669"/>
    <property type="project" value="UniProtKB-EC"/>
</dbReference>
<dbReference type="SUPFAM" id="SSF48576">
    <property type="entry name" value="Terpenoid synthases"/>
    <property type="match status" value="1"/>
</dbReference>
<evidence type="ECO:0000256" key="3">
    <source>
        <dbReference type="ARBA" id="ARBA00012439"/>
    </source>
</evidence>
<dbReference type="OrthoDB" id="9805316at2"/>
<evidence type="ECO:0000256" key="2">
    <source>
        <dbReference type="ARBA" id="ARBA00006706"/>
    </source>
</evidence>
<evidence type="ECO:0000256" key="1">
    <source>
        <dbReference type="ARBA" id="ARBA00001946"/>
    </source>
</evidence>
<dbReference type="SFLD" id="SFLDG01017">
    <property type="entry name" value="Polyprenyl_Transferase_Like"/>
    <property type="match status" value="1"/>
</dbReference>
<proteinExistence type="inferred from homology"/>
<dbReference type="NCBIfam" id="NF045485">
    <property type="entry name" value="FPPsyn"/>
    <property type="match status" value="1"/>
</dbReference>
<dbReference type="PROSITE" id="PS00723">
    <property type="entry name" value="POLYPRENYL_SYNTHASE_1"/>
    <property type="match status" value="1"/>
</dbReference>
<dbReference type="GO" id="GO:0046872">
    <property type="term" value="F:metal ion binding"/>
    <property type="evidence" value="ECO:0007669"/>
    <property type="project" value="UniProtKB-KW"/>
</dbReference>
<dbReference type="EC" id="2.5.1.10" evidence="3"/>
<dbReference type="GO" id="GO:0016114">
    <property type="term" value="P:terpenoid biosynthetic process"/>
    <property type="evidence" value="ECO:0007669"/>
    <property type="project" value="UniProtKB-ARBA"/>
</dbReference>
<evidence type="ECO:0000256" key="5">
    <source>
        <dbReference type="ARBA" id="ARBA00022679"/>
    </source>
</evidence>
<gene>
    <name evidence="13" type="ORF">D7Z54_17450</name>
</gene>
<comment type="caution">
    <text evidence="13">The sequence shown here is derived from an EMBL/GenBank/DDBJ whole genome shotgun (WGS) entry which is preliminary data.</text>
</comment>
<dbReference type="EMBL" id="RBVX01000018">
    <property type="protein sequence ID" value="RSL31988.1"/>
    <property type="molecule type" value="Genomic_DNA"/>
</dbReference>
<sequence>MITSELKSFIDIHKEEVDKSLTRCIETVECPSKLKDAMFYSIDAGGKRIRPLLMLAAINAYRDINDRDYDAVCAVEMVHTYSLIHDDLPAMDDDDYRRGRLTNHKVYGEAFAVLSGDALLTQAFETLSRLPEVKDFDKIRLIQEFAKDSGAQGMVGGQAADLEGEGKDLSLKELEYIHYHKTGALLKFSVVAGGILGEAPDDDIQQLRMFAQELGLVFQIKDDILDVEGNEAEMGKATGADQDKNKSTYPRLLTLDGAKEKLVYHAERAKSALQTTSASSALLEDFVDYVMERLS</sequence>
<dbReference type="Proteomes" id="UP000275076">
    <property type="component" value="Unassembled WGS sequence"/>
</dbReference>
<accession>A0A3R9P3E5</accession>
<evidence type="ECO:0000256" key="12">
    <source>
        <dbReference type="RuleBase" id="RU004466"/>
    </source>
</evidence>
<evidence type="ECO:0000256" key="7">
    <source>
        <dbReference type="ARBA" id="ARBA00022842"/>
    </source>
</evidence>
<organism evidence="13 14">
    <name type="scientific">Salibacterium salarium</name>
    <dbReference type="NCBI Taxonomy" id="284579"/>
    <lineage>
        <taxon>Bacteria</taxon>
        <taxon>Bacillati</taxon>
        <taxon>Bacillota</taxon>
        <taxon>Bacilli</taxon>
        <taxon>Bacillales</taxon>
        <taxon>Bacillaceae</taxon>
    </lineage>
</organism>